<evidence type="ECO:0000313" key="2">
    <source>
        <dbReference type="EMBL" id="KAF9470287.1"/>
    </source>
</evidence>
<name>A0A9P6CL55_9AGAR</name>
<protein>
    <submittedName>
        <fullName evidence="2">Uncharacterized protein</fullName>
    </submittedName>
</protein>
<accession>A0A9P6CL55</accession>
<organism evidence="2 3">
    <name type="scientific">Pholiota conissans</name>
    <dbReference type="NCBI Taxonomy" id="109636"/>
    <lineage>
        <taxon>Eukaryota</taxon>
        <taxon>Fungi</taxon>
        <taxon>Dikarya</taxon>
        <taxon>Basidiomycota</taxon>
        <taxon>Agaricomycotina</taxon>
        <taxon>Agaricomycetes</taxon>
        <taxon>Agaricomycetidae</taxon>
        <taxon>Agaricales</taxon>
        <taxon>Agaricineae</taxon>
        <taxon>Strophariaceae</taxon>
        <taxon>Pholiota</taxon>
    </lineage>
</organism>
<reference evidence="2" key="1">
    <citation type="submission" date="2020-11" db="EMBL/GenBank/DDBJ databases">
        <authorList>
            <consortium name="DOE Joint Genome Institute"/>
            <person name="Ahrendt S."/>
            <person name="Riley R."/>
            <person name="Andreopoulos W."/>
            <person name="Labutti K."/>
            <person name="Pangilinan J."/>
            <person name="Ruiz-Duenas F.J."/>
            <person name="Barrasa J.M."/>
            <person name="Sanchez-Garcia M."/>
            <person name="Camarero S."/>
            <person name="Miyauchi S."/>
            <person name="Serrano A."/>
            <person name="Linde D."/>
            <person name="Babiker R."/>
            <person name="Drula E."/>
            <person name="Ayuso-Fernandez I."/>
            <person name="Pacheco R."/>
            <person name="Padilla G."/>
            <person name="Ferreira P."/>
            <person name="Barriuso J."/>
            <person name="Kellner H."/>
            <person name="Castanera R."/>
            <person name="Alfaro M."/>
            <person name="Ramirez L."/>
            <person name="Pisabarro A.G."/>
            <person name="Kuo A."/>
            <person name="Tritt A."/>
            <person name="Lipzen A."/>
            <person name="He G."/>
            <person name="Yan M."/>
            <person name="Ng V."/>
            <person name="Cullen D."/>
            <person name="Martin F."/>
            <person name="Rosso M.-N."/>
            <person name="Henrissat B."/>
            <person name="Hibbett D."/>
            <person name="Martinez A.T."/>
            <person name="Grigoriev I.V."/>
        </authorList>
    </citation>
    <scope>NUCLEOTIDE SEQUENCE</scope>
    <source>
        <strain evidence="2">CIRM-BRFM 674</strain>
    </source>
</reference>
<gene>
    <name evidence="2" type="ORF">BDN70DRAFT_985795</name>
</gene>
<dbReference type="AlphaFoldDB" id="A0A9P6CL55"/>
<dbReference type="EMBL" id="MU156094">
    <property type="protein sequence ID" value="KAF9470287.1"/>
    <property type="molecule type" value="Genomic_DNA"/>
</dbReference>
<keyword evidence="3" id="KW-1185">Reference proteome</keyword>
<comment type="caution">
    <text evidence="2">The sequence shown here is derived from an EMBL/GenBank/DDBJ whole genome shotgun (WGS) entry which is preliminary data.</text>
</comment>
<evidence type="ECO:0000256" key="1">
    <source>
        <dbReference type="SAM" id="Coils"/>
    </source>
</evidence>
<feature type="coiled-coil region" evidence="1">
    <location>
        <begin position="121"/>
        <end position="148"/>
    </location>
</feature>
<dbReference type="Proteomes" id="UP000807469">
    <property type="component" value="Unassembled WGS sequence"/>
</dbReference>
<sequence length="176" mass="19611">MCPKQIYCNCTEYCLRNGATHPVSSCPAYLEATRCIRDSESEDEDGDEASLLGDSRDNVDGLHLPFHAPIRVLQCAKQNLVMTPIPLKLIGNQNDILLELIASAHYSDIDGVSTLKETRIVEEFISRLQDALLDQDGLEEEAREWLKNPITVPIDLETDPILHTGMNLFLDTTNAS</sequence>
<evidence type="ECO:0000313" key="3">
    <source>
        <dbReference type="Proteomes" id="UP000807469"/>
    </source>
</evidence>
<keyword evidence="1" id="KW-0175">Coiled coil</keyword>
<proteinExistence type="predicted"/>